<reference evidence="2 3" key="1">
    <citation type="journal article" date="2019" name="Plant Biotechnol. J.">
        <title>The red bayberry genome and genetic basis of sex determination.</title>
        <authorList>
            <person name="Jia H.M."/>
            <person name="Jia H.J."/>
            <person name="Cai Q.L."/>
            <person name="Wang Y."/>
            <person name="Zhao H.B."/>
            <person name="Yang W.F."/>
            <person name="Wang G.Y."/>
            <person name="Li Y.H."/>
            <person name="Zhan D.L."/>
            <person name="Shen Y.T."/>
            <person name="Niu Q.F."/>
            <person name="Chang L."/>
            <person name="Qiu J."/>
            <person name="Zhao L."/>
            <person name="Xie H.B."/>
            <person name="Fu W.Y."/>
            <person name="Jin J."/>
            <person name="Li X.W."/>
            <person name="Jiao Y."/>
            <person name="Zhou C.C."/>
            <person name="Tu T."/>
            <person name="Chai C.Y."/>
            <person name="Gao J.L."/>
            <person name="Fan L.J."/>
            <person name="van de Weg E."/>
            <person name="Wang J.Y."/>
            <person name="Gao Z.S."/>
        </authorList>
    </citation>
    <scope>NUCLEOTIDE SEQUENCE [LARGE SCALE GENOMIC DNA]</scope>
    <source>
        <tissue evidence="2">Leaves</tissue>
    </source>
</reference>
<dbReference type="EMBL" id="RXIC02000021">
    <property type="protein sequence ID" value="KAB1220115.1"/>
    <property type="molecule type" value="Genomic_DNA"/>
</dbReference>
<gene>
    <name evidence="2" type="ORF">CJ030_MR3G005602</name>
</gene>
<feature type="compositionally biased region" description="Low complexity" evidence="1">
    <location>
        <begin position="75"/>
        <end position="85"/>
    </location>
</feature>
<dbReference type="AlphaFoldDB" id="A0A6A1W4Q4"/>
<sequence>MEKLNQDGQVLWHDVMKLDEVVKLNPDEESARSKAEPWFKPKPRSVFPKRRSVMRMMFDRMVQSVVPISHPAGCPSSSRASQSKPQKSKRRSVKRMMFDHMVQSVARKSKTIYPKPA</sequence>
<organism evidence="2 3">
    <name type="scientific">Morella rubra</name>
    <name type="common">Chinese bayberry</name>
    <dbReference type="NCBI Taxonomy" id="262757"/>
    <lineage>
        <taxon>Eukaryota</taxon>
        <taxon>Viridiplantae</taxon>
        <taxon>Streptophyta</taxon>
        <taxon>Embryophyta</taxon>
        <taxon>Tracheophyta</taxon>
        <taxon>Spermatophyta</taxon>
        <taxon>Magnoliopsida</taxon>
        <taxon>eudicotyledons</taxon>
        <taxon>Gunneridae</taxon>
        <taxon>Pentapetalae</taxon>
        <taxon>rosids</taxon>
        <taxon>fabids</taxon>
        <taxon>Fagales</taxon>
        <taxon>Myricaceae</taxon>
        <taxon>Morella</taxon>
    </lineage>
</organism>
<evidence type="ECO:0000256" key="1">
    <source>
        <dbReference type="SAM" id="MobiDB-lite"/>
    </source>
</evidence>
<accession>A0A6A1W4Q4</accession>
<name>A0A6A1W4Q4_9ROSI</name>
<keyword evidence="3" id="KW-1185">Reference proteome</keyword>
<proteinExistence type="predicted"/>
<feature type="region of interest" description="Disordered" evidence="1">
    <location>
        <begin position="69"/>
        <end position="95"/>
    </location>
</feature>
<comment type="caution">
    <text evidence="2">The sequence shown here is derived from an EMBL/GenBank/DDBJ whole genome shotgun (WGS) entry which is preliminary data.</text>
</comment>
<dbReference type="Proteomes" id="UP000516437">
    <property type="component" value="Chromosome 3"/>
</dbReference>
<protein>
    <submittedName>
        <fullName evidence="2">Uncharacterized protein</fullName>
    </submittedName>
</protein>
<evidence type="ECO:0000313" key="3">
    <source>
        <dbReference type="Proteomes" id="UP000516437"/>
    </source>
</evidence>
<evidence type="ECO:0000313" key="2">
    <source>
        <dbReference type="EMBL" id="KAB1220115.1"/>
    </source>
</evidence>